<dbReference type="Proteomes" id="UP000183077">
    <property type="component" value="Unassembled WGS sequence"/>
</dbReference>
<keyword evidence="1" id="KW-0472">Membrane</keyword>
<dbReference type="AlphaFoldDB" id="A0A1H6VQX7"/>
<evidence type="ECO:0000313" key="2">
    <source>
        <dbReference type="EMBL" id="SEJ04197.1"/>
    </source>
</evidence>
<keyword evidence="1" id="KW-1133">Transmembrane helix</keyword>
<sequence length="66" mass="7318">MKELRVGKFLIRRKAILLIAFVLFVLGMSIGASVAMKEFNAALFIAPILTLLLVSKQTRANIETVK</sequence>
<organism evidence="2 3">
    <name type="scientific">Myroides marinus</name>
    <dbReference type="NCBI Taxonomy" id="703342"/>
    <lineage>
        <taxon>Bacteria</taxon>
        <taxon>Pseudomonadati</taxon>
        <taxon>Bacteroidota</taxon>
        <taxon>Flavobacteriia</taxon>
        <taxon>Flavobacteriales</taxon>
        <taxon>Flavobacteriaceae</taxon>
        <taxon>Myroides</taxon>
    </lineage>
</organism>
<name>A0A1H6VQX7_9FLAO</name>
<dbReference type="EMBL" id="FNYS01000010">
    <property type="protein sequence ID" value="SEJ04197.1"/>
    <property type="molecule type" value="Genomic_DNA"/>
</dbReference>
<evidence type="ECO:0000256" key="1">
    <source>
        <dbReference type="SAM" id="Phobius"/>
    </source>
</evidence>
<dbReference type="RefSeq" id="WP_074746370.1">
    <property type="nucleotide sequence ID" value="NZ_FNYS01000010.1"/>
</dbReference>
<protein>
    <submittedName>
        <fullName evidence="2">Uncharacterized protein</fullName>
    </submittedName>
</protein>
<reference evidence="2 3" key="1">
    <citation type="submission" date="2016-10" db="EMBL/GenBank/DDBJ databases">
        <authorList>
            <person name="de Groot N.N."/>
        </authorList>
    </citation>
    <scope>NUCLEOTIDE SEQUENCE [LARGE SCALE GENOMIC DNA]</scope>
    <source>
        <strain evidence="2 3">DSM 23048</strain>
    </source>
</reference>
<keyword evidence="1" id="KW-0812">Transmembrane</keyword>
<proteinExistence type="predicted"/>
<feature type="transmembrane region" description="Helical" evidence="1">
    <location>
        <begin position="41"/>
        <end position="58"/>
    </location>
</feature>
<dbReference type="GeneID" id="82257425"/>
<evidence type="ECO:0000313" key="3">
    <source>
        <dbReference type="Proteomes" id="UP000183077"/>
    </source>
</evidence>
<gene>
    <name evidence="2" type="ORF">SAMN04488018_11014</name>
</gene>
<accession>A0A1H6VQX7</accession>